<organism evidence="2 3">
    <name type="scientific">Actinocorallia longicatena</name>
    <dbReference type="NCBI Taxonomy" id="111803"/>
    <lineage>
        <taxon>Bacteria</taxon>
        <taxon>Bacillati</taxon>
        <taxon>Actinomycetota</taxon>
        <taxon>Actinomycetes</taxon>
        <taxon>Streptosporangiales</taxon>
        <taxon>Thermomonosporaceae</taxon>
        <taxon>Actinocorallia</taxon>
    </lineage>
</organism>
<comment type="caution">
    <text evidence="2">The sequence shown here is derived from an EMBL/GenBank/DDBJ whole genome shotgun (WGS) entry which is preliminary data.</text>
</comment>
<keyword evidence="3" id="KW-1185">Reference proteome</keyword>
<dbReference type="PANTHER" id="PTHR35176">
    <property type="entry name" value="HEME OXYGENASE HI_0854-RELATED"/>
    <property type="match status" value="1"/>
</dbReference>
<protein>
    <submittedName>
        <fullName evidence="2">PPOX class F420-dependent oxidoreductase</fullName>
    </submittedName>
</protein>
<dbReference type="InterPro" id="IPR012349">
    <property type="entry name" value="Split_barrel_FMN-bd"/>
</dbReference>
<reference evidence="3" key="1">
    <citation type="journal article" date="2019" name="Int. J. Syst. Evol. Microbiol.">
        <title>The Global Catalogue of Microorganisms (GCM) 10K type strain sequencing project: providing services to taxonomists for standard genome sequencing and annotation.</title>
        <authorList>
            <consortium name="The Broad Institute Genomics Platform"/>
            <consortium name="The Broad Institute Genome Sequencing Center for Infectious Disease"/>
            <person name="Wu L."/>
            <person name="Ma J."/>
        </authorList>
    </citation>
    <scope>NUCLEOTIDE SEQUENCE [LARGE SCALE GENOMIC DNA]</scope>
    <source>
        <strain evidence="3">JCM 9377</strain>
    </source>
</reference>
<name>A0ABP6QCM7_9ACTN</name>
<evidence type="ECO:0000313" key="3">
    <source>
        <dbReference type="Proteomes" id="UP001501237"/>
    </source>
</evidence>
<keyword evidence="1" id="KW-0560">Oxidoreductase</keyword>
<dbReference type="NCBIfam" id="TIGR04023">
    <property type="entry name" value="PPOX_MSMEG_5819"/>
    <property type="match status" value="1"/>
</dbReference>
<dbReference type="Gene3D" id="2.30.110.10">
    <property type="entry name" value="Electron Transport, Fmn-binding Protein, Chain A"/>
    <property type="match status" value="1"/>
</dbReference>
<gene>
    <name evidence="2" type="ORF">GCM10010468_44710</name>
</gene>
<dbReference type="InterPro" id="IPR024031">
    <property type="entry name" value="MSMEG_5819/OxyR"/>
</dbReference>
<proteinExistence type="predicted"/>
<dbReference type="PANTHER" id="PTHR35176:SF6">
    <property type="entry name" value="HEME OXYGENASE HI_0854-RELATED"/>
    <property type="match status" value="1"/>
</dbReference>
<accession>A0ABP6QCM7</accession>
<dbReference type="SUPFAM" id="SSF50475">
    <property type="entry name" value="FMN-binding split barrel"/>
    <property type="match status" value="1"/>
</dbReference>
<dbReference type="EMBL" id="BAAAUV010000011">
    <property type="protein sequence ID" value="GAA3220238.1"/>
    <property type="molecule type" value="Genomic_DNA"/>
</dbReference>
<evidence type="ECO:0000313" key="2">
    <source>
        <dbReference type="EMBL" id="GAA3220238.1"/>
    </source>
</evidence>
<evidence type="ECO:0000256" key="1">
    <source>
        <dbReference type="ARBA" id="ARBA00023002"/>
    </source>
</evidence>
<sequence length="140" mass="15556">MQGGGMTFTEAELRYLASQRLGRLATLAHDGTLQNNPVGFEVNTDLGVIDIGGWNMGLSRKWKNVGEHPEVSIVIDDLASVQPWAVRGIEIRGRAEGVTGVERAPGSHLSGELIRIHPHRILTWGLDGQPEDMKRRWIRR</sequence>
<dbReference type="Proteomes" id="UP001501237">
    <property type="component" value="Unassembled WGS sequence"/>
</dbReference>
<dbReference type="InterPro" id="IPR052019">
    <property type="entry name" value="F420H2_bilvrd_red/Heme_oxyg"/>
</dbReference>